<evidence type="ECO:0000313" key="3">
    <source>
        <dbReference type="EMBL" id="CAF4788199.1"/>
    </source>
</evidence>
<reference evidence="2" key="1">
    <citation type="submission" date="2021-02" db="EMBL/GenBank/DDBJ databases">
        <authorList>
            <person name="Nowell W R."/>
        </authorList>
    </citation>
    <scope>NUCLEOTIDE SEQUENCE</scope>
</reference>
<feature type="region of interest" description="Disordered" evidence="1">
    <location>
        <begin position="46"/>
        <end position="70"/>
    </location>
</feature>
<organism evidence="2 5">
    <name type="scientific">Rotaria magnacalcarata</name>
    <dbReference type="NCBI Taxonomy" id="392030"/>
    <lineage>
        <taxon>Eukaryota</taxon>
        <taxon>Metazoa</taxon>
        <taxon>Spiralia</taxon>
        <taxon>Gnathifera</taxon>
        <taxon>Rotifera</taxon>
        <taxon>Eurotatoria</taxon>
        <taxon>Bdelloidea</taxon>
        <taxon>Philodinida</taxon>
        <taxon>Philodinidae</taxon>
        <taxon>Rotaria</taxon>
    </lineage>
</organism>
<dbReference type="EMBL" id="CAJOBG010098628">
    <property type="protein sequence ID" value="CAF4693587.1"/>
    <property type="molecule type" value="Genomic_DNA"/>
</dbReference>
<comment type="caution">
    <text evidence="2">The sequence shown here is derived from an EMBL/GenBank/DDBJ whole genome shotgun (WGS) entry which is preliminary data.</text>
</comment>
<dbReference type="Proteomes" id="UP000681967">
    <property type="component" value="Unassembled WGS sequence"/>
</dbReference>
<dbReference type="AlphaFoldDB" id="A0A821I491"/>
<keyword evidence="5" id="KW-1185">Reference proteome</keyword>
<feature type="compositionally biased region" description="Basic and acidic residues" evidence="1">
    <location>
        <begin position="47"/>
        <end position="57"/>
    </location>
</feature>
<gene>
    <name evidence="3" type="ORF">BYL167_LOCUS47610</name>
    <name evidence="4" type="ORF">GIL414_LOCUS47442</name>
    <name evidence="2" type="ORF">OVN521_LOCUS48148</name>
</gene>
<feature type="compositionally biased region" description="Polar residues" evidence="1">
    <location>
        <begin position="58"/>
        <end position="70"/>
    </location>
</feature>
<feature type="non-terminal residue" evidence="2">
    <location>
        <position position="1"/>
    </location>
</feature>
<evidence type="ECO:0000313" key="4">
    <source>
        <dbReference type="EMBL" id="CAF4807683.1"/>
    </source>
</evidence>
<dbReference type="EMBL" id="CAJOBH010137302">
    <property type="protein sequence ID" value="CAF4788199.1"/>
    <property type="molecule type" value="Genomic_DNA"/>
</dbReference>
<name>A0A821I491_9BILA</name>
<dbReference type="Proteomes" id="UP000663866">
    <property type="component" value="Unassembled WGS sequence"/>
</dbReference>
<dbReference type="Proteomes" id="UP000681720">
    <property type="component" value="Unassembled WGS sequence"/>
</dbReference>
<evidence type="ECO:0000313" key="2">
    <source>
        <dbReference type="EMBL" id="CAF4693587.1"/>
    </source>
</evidence>
<evidence type="ECO:0000256" key="1">
    <source>
        <dbReference type="SAM" id="MobiDB-lite"/>
    </source>
</evidence>
<sequence>RPCINTKPNLYGAAQRKHSYPYRKFQTGSTTTFSGYTNISNYHNKNNYREQRQHNTNDNDNNMIHSKSLN</sequence>
<accession>A0A821I491</accession>
<protein>
    <submittedName>
        <fullName evidence="2">Uncharacterized protein</fullName>
    </submittedName>
</protein>
<proteinExistence type="predicted"/>
<dbReference type="EMBL" id="CAJOBJ010151327">
    <property type="protein sequence ID" value="CAF4807683.1"/>
    <property type="molecule type" value="Genomic_DNA"/>
</dbReference>
<evidence type="ECO:0000313" key="5">
    <source>
        <dbReference type="Proteomes" id="UP000663866"/>
    </source>
</evidence>
<feature type="non-terminal residue" evidence="2">
    <location>
        <position position="70"/>
    </location>
</feature>